<keyword evidence="1" id="KW-0812">Transmembrane</keyword>
<feature type="transmembrane region" description="Helical" evidence="1">
    <location>
        <begin position="47"/>
        <end position="67"/>
    </location>
</feature>
<keyword evidence="1" id="KW-0472">Membrane</keyword>
<reference evidence="2" key="1">
    <citation type="submission" date="2023-05" db="EMBL/GenBank/DDBJ databases">
        <authorList>
            <person name="Zhang X."/>
        </authorList>
    </citation>
    <scope>NUCLEOTIDE SEQUENCE</scope>
    <source>
        <strain evidence="2">YF14B1</strain>
    </source>
</reference>
<dbReference type="Proteomes" id="UP001241110">
    <property type="component" value="Unassembled WGS sequence"/>
</dbReference>
<comment type="caution">
    <text evidence="2">The sequence shown here is derived from an EMBL/GenBank/DDBJ whole genome shotgun (WGS) entry which is preliminary data.</text>
</comment>
<dbReference type="RefSeq" id="WP_313986481.1">
    <property type="nucleotide sequence ID" value="NZ_JASJOS010000016.1"/>
</dbReference>
<gene>
    <name evidence="2" type="ORF">QNI16_30085</name>
</gene>
<evidence type="ECO:0000313" key="2">
    <source>
        <dbReference type="EMBL" id="MDJ1484788.1"/>
    </source>
</evidence>
<feature type="transmembrane region" description="Helical" evidence="1">
    <location>
        <begin position="79"/>
        <end position="98"/>
    </location>
</feature>
<feature type="transmembrane region" description="Helical" evidence="1">
    <location>
        <begin position="118"/>
        <end position="140"/>
    </location>
</feature>
<feature type="transmembrane region" description="Helical" evidence="1">
    <location>
        <begin position="12"/>
        <end position="35"/>
    </location>
</feature>
<evidence type="ECO:0000313" key="3">
    <source>
        <dbReference type="Proteomes" id="UP001241110"/>
    </source>
</evidence>
<evidence type="ECO:0000256" key="1">
    <source>
        <dbReference type="SAM" id="Phobius"/>
    </source>
</evidence>
<proteinExistence type="predicted"/>
<sequence>MKFLAERKLLAAKVLNQGWGFVLADTLILIIFNYLRTGFLAQMEGASRLIIMLASFCIILLIGLYYLKKQERIALSYEVVVLFTIQLSILPLLFFQIYNLVITLDISEGYILSNIIQYTIIMAVLNLTISLITCTLFFFVTKWIDQLH</sequence>
<organism evidence="2 3">
    <name type="scientific">Xanthocytophaga flava</name>
    <dbReference type="NCBI Taxonomy" id="3048013"/>
    <lineage>
        <taxon>Bacteria</taxon>
        <taxon>Pseudomonadati</taxon>
        <taxon>Bacteroidota</taxon>
        <taxon>Cytophagia</taxon>
        <taxon>Cytophagales</taxon>
        <taxon>Rhodocytophagaceae</taxon>
        <taxon>Xanthocytophaga</taxon>
    </lineage>
</organism>
<name>A0AAE3UBU6_9BACT</name>
<accession>A0AAE3UBU6</accession>
<dbReference type="EMBL" id="JASJOS010000016">
    <property type="protein sequence ID" value="MDJ1484788.1"/>
    <property type="molecule type" value="Genomic_DNA"/>
</dbReference>
<dbReference type="AlphaFoldDB" id="A0AAE3UBU6"/>
<keyword evidence="1" id="KW-1133">Transmembrane helix</keyword>
<protein>
    <submittedName>
        <fullName evidence="2">Uncharacterized protein</fullName>
    </submittedName>
</protein>